<protein>
    <submittedName>
        <fullName evidence="1">Uncharacterized protein</fullName>
    </submittedName>
</protein>
<accession>A0A151N5U3</accession>
<gene>
    <name evidence="1" type="ORF">Y1Q_0007181</name>
</gene>
<evidence type="ECO:0000313" key="1">
    <source>
        <dbReference type="EMBL" id="KYO32196.1"/>
    </source>
</evidence>
<sequence length="144" mass="16501">MEDLVAPSMGDNGNADSVRYLSRRIKFPNLVIHPRDIPVYLDDSNKASKKITPVSRGKMLLPLLTRSDSGHCSIQGLMPSAVVPIAPWLHVAMMGEARNKWHMKTHRNAIVKRYWMQLKEKPRKINTSPDCPYLLYEKLRLIKP</sequence>
<dbReference type="Proteomes" id="UP000050525">
    <property type="component" value="Unassembled WGS sequence"/>
</dbReference>
<name>A0A151N5U3_ALLMI</name>
<comment type="caution">
    <text evidence="1">The sequence shown here is derived from an EMBL/GenBank/DDBJ whole genome shotgun (WGS) entry which is preliminary data.</text>
</comment>
<reference evidence="1 2" key="1">
    <citation type="journal article" date="2012" name="Genome Biol.">
        <title>Sequencing three crocodilian genomes to illuminate the evolution of archosaurs and amniotes.</title>
        <authorList>
            <person name="St John J.A."/>
            <person name="Braun E.L."/>
            <person name="Isberg S.R."/>
            <person name="Miles L.G."/>
            <person name="Chong A.Y."/>
            <person name="Gongora J."/>
            <person name="Dalzell P."/>
            <person name="Moran C."/>
            <person name="Bed'hom B."/>
            <person name="Abzhanov A."/>
            <person name="Burgess S.C."/>
            <person name="Cooksey A.M."/>
            <person name="Castoe T.A."/>
            <person name="Crawford N.G."/>
            <person name="Densmore L.D."/>
            <person name="Drew J.C."/>
            <person name="Edwards S.V."/>
            <person name="Faircloth B.C."/>
            <person name="Fujita M.K."/>
            <person name="Greenwold M.J."/>
            <person name="Hoffmann F.G."/>
            <person name="Howard J.M."/>
            <person name="Iguchi T."/>
            <person name="Janes D.E."/>
            <person name="Khan S.Y."/>
            <person name="Kohno S."/>
            <person name="de Koning A.J."/>
            <person name="Lance S.L."/>
            <person name="McCarthy F.M."/>
            <person name="McCormack J.E."/>
            <person name="Merchant M.E."/>
            <person name="Peterson D.G."/>
            <person name="Pollock D.D."/>
            <person name="Pourmand N."/>
            <person name="Raney B.J."/>
            <person name="Roessler K.A."/>
            <person name="Sanford J.R."/>
            <person name="Sawyer R.H."/>
            <person name="Schmidt C.J."/>
            <person name="Triplett E.W."/>
            <person name="Tuberville T.D."/>
            <person name="Venegas-Anaya M."/>
            <person name="Howard J.T."/>
            <person name="Jarvis E.D."/>
            <person name="Guillette L.J.Jr."/>
            <person name="Glenn T.C."/>
            <person name="Green R.E."/>
            <person name="Ray D.A."/>
        </authorList>
    </citation>
    <scope>NUCLEOTIDE SEQUENCE [LARGE SCALE GENOMIC DNA]</scope>
    <source>
        <strain evidence="1">KSC_2009_1</strain>
    </source>
</reference>
<dbReference type="AlphaFoldDB" id="A0A151N5U3"/>
<proteinExistence type="predicted"/>
<organism evidence="1 2">
    <name type="scientific">Alligator mississippiensis</name>
    <name type="common">American alligator</name>
    <dbReference type="NCBI Taxonomy" id="8496"/>
    <lineage>
        <taxon>Eukaryota</taxon>
        <taxon>Metazoa</taxon>
        <taxon>Chordata</taxon>
        <taxon>Craniata</taxon>
        <taxon>Vertebrata</taxon>
        <taxon>Euteleostomi</taxon>
        <taxon>Archelosauria</taxon>
        <taxon>Archosauria</taxon>
        <taxon>Crocodylia</taxon>
        <taxon>Alligatoridae</taxon>
        <taxon>Alligatorinae</taxon>
        <taxon>Alligator</taxon>
    </lineage>
</organism>
<evidence type="ECO:0000313" key="2">
    <source>
        <dbReference type="Proteomes" id="UP000050525"/>
    </source>
</evidence>
<keyword evidence="2" id="KW-1185">Reference proteome</keyword>
<dbReference type="EMBL" id="AKHW03004004">
    <property type="protein sequence ID" value="KYO32196.1"/>
    <property type="molecule type" value="Genomic_DNA"/>
</dbReference>